<comment type="cofactor">
    <cofactor evidence="1">
        <name>FAD</name>
        <dbReference type="ChEBI" id="CHEBI:57692"/>
    </cofactor>
</comment>
<reference evidence="7" key="1">
    <citation type="submission" date="2020-02" db="EMBL/GenBank/DDBJ databases">
        <authorList>
            <person name="Meier V. D."/>
        </authorList>
    </citation>
    <scope>NUCLEOTIDE SEQUENCE</scope>
    <source>
        <strain evidence="7">AVDCRST_MAG66</strain>
    </source>
</reference>
<dbReference type="PRINTS" id="PR00411">
    <property type="entry name" value="PNDRDTASEI"/>
</dbReference>
<dbReference type="InterPro" id="IPR050446">
    <property type="entry name" value="FAD-oxidoreductase/Apoptosis"/>
</dbReference>
<keyword evidence="3" id="KW-0274">FAD</keyword>
<sequence length="481" mass="50831">MADGGRVIGVVGSGIAGLRAASAVLRSEVDARIVIFGEETHRTYNRPGLTKRRYPSSSGPGMTMAESLTVDGVEKNALTWRLGTRVENADLRDKVLHLSTGGTFEYDSLVIAAGVRARPSVEGIGECEFHTHRTLRGVDDARHIHGELHAGRKVTVVGAGFVACELASLAGEYGCEVVMLEARRRGPFESLLGERISSALGRWVVQHGVTLLTGDSAEELLCDRLAASARGVGGPGASNPESSAERSLLVEAIGSVPNVEWLRGNGLDLSDGVRVDERMRVPEYDDVFAAGDVARYPDPWRTGGLTRVELWKNAIDTGDLAGRSLASSLGHGSGEPGLRYFPSATTEVFGLRIQVAGHPKDSDSMEIVCGDLDRLDHGVLVRFLRGSTMVGAAYLDKGARLNRMYIELLRSLKAVPGSRADSAPGPRAGGRLGEAVAELRPGRAGRPDGGASRPAGTAVRTPTRSAPYGASERSGAALPAN</sequence>
<dbReference type="AlphaFoldDB" id="A0A6J4QEW8"/>
<dbReference type="GO" id="GO:0005737">
    <property type="term" value="C:cytoplasm"/>
    <property type="evidence" value="ECO:0007669"/>
    <property type="project" value="TreeGrafter"/>
</dbReference>
<evidence type="ECO:0000256" key="5">
    <source>
        <dbReference type="SAM" id="MobiDB-lite"/>
    </source>
</evidence>
<dbReference type="PRINTS" id="PR00368">
    <property type="entry name" value="FADPNR"/>
</dbReference>
<evidence type="ECO:0000259" key="6">
    <source>
        <dbReference type="Pfam" id="PF07992"/>
    </source>
</evidence>
<feature type="region of interest" description="Disordered" evidence="5">
    <location>
        <begin position="416"/>
        <end position="481"/>
    </location>
</feature>
<organism evidence="7">
    <name type="scientific">uncultured Pseudonocardia sp</name>
    <dbReference type="NCBI Taxonomy" id="211455"/>
    <lineage>
        <taxon>Bacteria</taxon>
        <taxon>Bacillati</taxon>
        <taxon>Actinomycetota</taxon>
        <taxon>Actinomycetes</taxon>
        <taxon>Pseudonocardiales</taxon>
        <taxon>Pseudonocardiaceae</taxon>
        <taxon>Pseudonocardia</taxon>
        <taxon>environmental samples</taxon>
    </lineage>
</organism>
<dbReference type="InterPro" id="IPR036188">
    <property type="entry name" value="FAD/NAD-bd_sf"/>
</dbReference>
<dbReference type="PANTHER" id="PTHR43557:SF2">
    <property type="entry name" value="RIESKE DOMAIN-CONTAINING PROTEIN-RELATED"/>
    <property type="match status" value="1"/>
</dbReference>
<evidence type="ECO:0000256" key="3">
    <source>
        <dbReference type="ARBA" id="ARBA00022827"/>
    </source>
</evidence>
<dbReference type="SUPFAM" id="SSF51905">
    <property type="entry name" value="FAD/NAD(P)-binding domain"/>
    <property type="match status" value="2"/>
</dbReference>
<dbReference type="GO" id="GO:0016651">
    <property type="term" value="F:oxidoreductase activity, acting on NAD(P)H"/>
    <property type="evidence" value="ECO:0007669"/>
    <property type="project" value="TreeGrafter"/>
</dbReference>
<evidence type="ECO:0000256" key="2">
    <source>
        <dbReference type="ARBA" id="ARBA00022630"/>
    </source>
</evidence>
<name>A0A6J4QEW8_9PSEU</name>
<evidence type="ECO:0000256" key="4">
    <source>
        <dbReference type="ARBA" id="ARBA00023002"/>
    </source>
</evidence>
<dbReference type="Pfam" id="PF07992">
    <property type="entry name" value="Pyr_redox_2"/>
    <property type="match status" value="1"/>
</dbReference>
<dbReference type="PANTHER" id="PTHR43557">
    <property type="entry name" value="APOPTOSIS-INDUCING FACTOR 1"/>
    <property type="match status" value="1"/>
</dbReference>
<dbReference type="Gene3D" id="3.50.50.60">
    <property type="entry name" value="FAD/NAD(P)-binding domain"/>
    <property type="match status" value="2"/>
</dbReference>
<dbReference type="InterPro" id="IPR023753">
    <property type="entry name" value="FAD/NAD-binding_dom"/>
</dbReference>
<accession>A0A6J4QEW8</accession>
<protein>
    <submittedName>
        <fullName evidence="7">Ferredoxin reductase</fullName>
    </submittedName>
</protein>
<evidence type="ECO:0000313" key="7">
    <source>
        <dbReference type="EMBL" id="CAA9442030.1"/>
    </source>
</evidence>
<keyword evidence="4" id="KW-0560">Oxidoreductase</keyword>
<dbReference type="EMBL" id="CADCUS010000560">
    <property type="protein sequence ID" value="CAA9442030.1"/>
    <property type="molecule type" value="Genomic_DNA"/>
</dbReference>
<feature type="domain" description="FAD/NAD(P)-binding" evidence="6">
    <location>
        <begin position="10"/>
        <end position="318"/>
    </location>
</feature>
<keyword evidence="2" id="KW-0285">Flavoprotein</keyword>
<gene>
    <name evidence="7" type="ORF">AVDCRST_MAG66-4406</name>
</gene>
<proteinExistence type="predicted"/>
<evidence type="ECO:0000256" key="1">
    <source>
        <dbReference type="ARBA" id="ARBA00001974"/>
    </source>
</evidence>